<organism evidence="2 3">
    <name type="scientific">Vannielia litorea</name>
    <dbReference type="NCBI Taxonomy" id="1217970"/>
    <lineage>
        <taxon>Bacteria</taxon>
        <taxon>Pseudomonadati</taxon>
        <taxon>Pseudomonadota</taxon>
        <taxon>Alphaproteobacteria</taxon>
        <taxon>Rhodobacterales</taxon>
        <taxon>Paracoccaceae</taxon>
        <taxon>Vannielia</taxon>
    </lineage>
</organism>
<dbReference type="EMBL" id="FSRL01000001">
    <property type="protein sequence ID" value="SIN80116.1"/>
    <property type="molecule type" value="Genomic_DNA"/>
</dbReference>
<dbReference type="Pfam" id="PF00345">
    <property type="entry name" value="PapD_N"/>
    <property type="match status" value="1"/>
</dbReference>
<dbReference type="GO" id="GO:0071555">
    <property type="term" value="P:cell wall organization"/>
    <property type="evidence" value="ECO:0007669"/>
    <property type="project" value="InterPro"/>
</dbReference>
<evidence type="ECO:0000313" key="3">
    <source>
        <dbReference type="Proteomes" id="UP000184932"/>
    </source>
</evidence>
<dbReference type="Gene3D" id="2.60.40.10">
    <property type="entry name" value="Immunoglobulins"/>
    <property type="match status" value="1"/>
</dbReference>
<dbReference type="OrthoDB" id="511700at2"/>
<evidence type="ECO:0000313" key="2">
    <source>
        <dbReference type="EMBL" id="SIN80116.1"/>
    </source>
</evidence>
<dbReference type="PANTHER" id="PTHR30251">
    <property type="entry name" value="PILUS ASSEMBLY CHAPERONE"/>
    <property type="match status" value="1"/>
</dbReference>
<sequence>MQSSIITAVKKATLAALLGVAGLTVAGGTGAIAQSLSVSPTKLEAPGVNQTTVTVKADGRGTSIVQLRVMAWREGTDPNRVKSTRDVVISPPVVKLKPRQELTARIVRTKGRKVRGRECYRVLIDRLPGIEQADQAVKLQVRHSVPLCFSS</sequence>
<dbReference type="STRING" id="1217970.SAMN05444002_0527"/>
<name>A0A1N6EAU7_9RHOB</name>
<dbReference type="GO" id="GO:0030288">
    <property type="term" value="C:outer membrane-bounded periplasmic space"/>
    <property type="evidence" value="ECO:0007669"/>
    <property type="project" value="InterPro"/>
</dbReference>
<dbReference type="InterPro" id="IPR008962">
    <property type="entry name" value="PapD-like_sf"/>
</dbReference>
<dbReference type="Proteomes" id="UP000184932">
    <property type="component" value="Unassembled WGS sequence"/>
</dbReference>
<accession>A0A1N6EAU7</accession>
<dbReference type="RefSeq" id="WP_074254704.1">
    <property type="nucleotide sequence ID" value="NZ_FSRL01000001.1"/>
</dbReference>
<dbReference type="InterPro" id="IPR013783">
    <property type="entry name" value="Ig-like_fold"/>
</dbReference>
<reference evidence="3" key="1">
    <citation type="submission" date="2016-11" db="EMBL/GenBank/DDBJ databases">
        <authorList>
            <person name="Varghese N."/>
            <person name="Submissions S."/>
        </authorList>
    </citation>
    <scope>NUCLEOTIDE SEQUENCE [LARGE SCALE GENOMIC DNA]</scope>
    <source>
        <strain evidence="3">DSM 29440</strain>
    </source>
</reference>
<gene>
    <name evidence="2" type="ORF">SAMN05444002_0527</name>
</gene>
<evidence type="ECO:0000259" key="1">
    <source>
        <dbReference type="Pfam" id="PF00345"/>
    </source>
</evidence>
<feature type="domain" description="Pili assembly chaperone N-terminal" evidence="1">
    <location>
        <begin position="47"/>
        <end position="148"/>
    </location>
</feature>
<dbReference type="InterPro" id="IPR050643">
    <property type="entry name" value="Periplasmic_pilus_chap"/>
</dbReference>
<proteinExistence type="predicted"/>
<dbReference type="InterPro" id="IPR016147">
    <property type="entry name" value="Pili_assmbl_chaperone_N"/>
</dbReference>
<protein>
    <submittedName>
        <fullName evidence="2">Fimbrial chaperone protein</fullName>
    </submittedName>
</protein>
<keyword evidence="3" id="KW-1185">Reference proteome</keyword>
<dbReference type="AlphaFoldDB" id="A0A1N6EAU7"/>
<dbReference type="PANTHER" id="PTHR30251:SF4">
    <property type="entry name" value="SLR1668 PROTEIN"/>
    <property type="match status" value="1"/>
</dbReference>
<dbReference type="SUPFAM" id="SSF49354">
    <property type="entry name" value="PapD-like"/>
    <property type="match status" value="1"/>
</dbReference>